<dbReference type="InterPro" id="IPR036390">
    <property type="entry name" value="WH_DNA-bd_sf"/>
</dbReference>
<gene>
    <name evidence="1" type="ORF">NBRC111894_4260</name>
</gene>
<comment type="caution">
    <text evidence="1">The sequence shown here is derived from an EMBL/GenBank/DDBJ whole genome shotgun (WGS) entry which is preliminary data.</text>
</comment>
<dbReference type="SUPFAM" id="SSF46785">
    <property type="entry name" value="Winged helix' DNA-binding domain"/>
    <property type="match status" value="1"/>
</dbReference>
<protein>
    <submittedName>
        <fullName evidence="1">Uncharacterized protein</fullName>
    </submittedName>
</protein>
<dbReference type="RefSeq" id="WP_262393500.1">
    <property type="nucleotide sequence ID" value="NZ_BEXB01000058.1"/>
</dbReference>
<dbReference type="AlphaFoldDB" id="A0A4Y1ZHL5"/>
<evidence type="ECO:0000313" key="1">
    <source>
        <dbReference type="EMBL" id="GAY78706.1"/>
    </source>
</evidence>
<organism evidence="1 2">
    <name type="scientific">Sporolactobacillus inulinus</name>
    <dbReference type="NCBI Taxonomy" id="2078"/>
    <lineage>
        <taxon>Bacteria</taxon>
        <taxon>Bacillati</taxon>
        <taxon>Bacillota</taxon>
        <taxon>Bacilli</taxon>
        <taxon>Bacillales</taxon>
        <taxon>Sporolactobacillaceae</taxon>
        <taxon>Sporolactobacillus</taxon>
    </lineage>
</organism>
<sequence>MDFQKYLECNFKYEEPIFAEELKQKLNANPNTIRQYLKKATDSGVIVRYALKNGIYYKPNPNALFRSSLNLYDVIKKKYLFDQNTNRIGYITGLSFANELRLTTQNALAYEIVTNRETMRSRKVLYGKNTVFLKKPRFRVNNANYKLLQVFDLVSNFELYCDVTMEESMEKILDYLKDVKISKGRIKKMLIFLSRERSVIYLQE</sequence>
<accession>A0A4Y1ZHL5</accession>
<proteinExistence type="predicted"/>
<reference evidence="1 2" key="1">
    <citation type="submission" date="2017-11" db="EMBL/GenBank/DDBJ databases">
        <title>Draft Genome Sequence of Sporolactobacillus inulinus NBRC 111894 Isolated from Koso, a Japanese Sugar-Vegetable Fermented Beverage.</title>
        <authorList>
            <person name="Chiou T.Y."/>
            <person name="Oshima K."/>
            <person name="Suda W."/>
            <person name="Hattori M."/>
            <person name="Takahashi T."/>
        </authorList>
    </citation>
    <scope>NUCLEOTIDE SEQUENCE [LARGE SCALE GENOMIC DNA]</scope>
    <source>
        <strain evidence="1 2">NBRC111894</strain>
    </source>
</reference>
<dbReference type="Proteomes" id="UP000319716">
    <property type="component" value="Unassembled WGS sequence"/>
</dbReference>
<evidence type="ECO:0000313" key="2">
    <source>
        <dbReference type="Proteomes" id="UP000319716"/>
    </source>
</evidence>
<name>A0A4Y1ZHL5_9BACL</name>
<dbReference type="EMBL" id="BEXB01000058">
    <property type="protein sequence ID" value="GAY78706.1"/>
    <property type="molecule type" value="Genomic_DNA"/>
</dbReference>